<dbReference type="EMBL" id="JAAGMB010000120">
    <property type="protein sequence ID" value="NEB15974.1"/>
    <property type="molecule type" value="Genomic_DNA"/>
</dbReference>
<dbReference type="RefSeq" id="WP_164139127.1">
    <property type="nucleotide sequence ID" value="NZ_JAAGMB010000120.1"/>
</dbReference>
<keyword evidence="2" id="KW-1133">Transmembrane helix</keyword>
<dbReference type="Proteomes" id="UP000469545">
    <property type="component" value="Unassembled WGS sequence"/>
</dbReference>
<feature type="compositionally biased region" description="Low complexity" evidence="1">
    <location>
        <begin position="88"/>
        <end position="99"/>
    </location>
</feature>
<feature type="compositionally biased region" description="Basic and acidic residues" evidence="1">
    <location>
        <begin position="106"/>
        <end position="116"/>
    </location>
</feature>
<evidence type="ECO:0000256" key="1">
    <source>
        <dbReference type="SAM" id="MobiDB-lite"/>
    </source>
</evidence>
<dbReference type="AlphaFoldDB" id="A0A6N9UED0"/>
<evidence type="ECO:0000313" key="4">
    <source>
        <dbReference type="Proteomes" id="UP000469545"/>
    </source>
</evidence>
<evidence type="ECO:0000256" key="2">
    <source>
        <dbReference type="SAM" id="Phobius"/>
    </source>
</evidence>
<accession>A0A6N9UED0</accession>
<reference evidence="3 4" key="1">
    <citation type="submission" date="2020-01" db="EMBL/GenBank/DDBJ databases">
        <title>Insect and environment-associated Actinomycetes.</title>
        <authorList>
            <person name="Currrie C."/>
            <person name="Chevrette M."/>
            <person name="Carlson C."/>
            <person name="Stubbendieck R."/>
            <person name="Wendt-Pienkowski E."/>
        </authorList>
    </citation>
    <scope>NUCLEOTIDE SEQUENCE [LARGE SCALE GENOMIC DNA]</scope>
    <source>
        <strain evidence="3 4">SID14172</strain>
    </source>
</reference>
<feature type="region of interest" description="Disordered" evidence="1">
    <location>
        <begin position="68"/>
        <end position="116"/>
    </location>
</feature>
<name>A0A6N9UED0_9ACTN</name>
<evidence type="ECO:0000313" key="3">
    <source>
        <dbReference type="EMBL" id="NEB15974.1"/>
    </source>
</evidence>
<sequence length="116" mass="11873">MTGRPEQRLREALEARAASVTYGDLRPPLPPSASGPLIRMLRRGVKAAGLLGLAAALAAVMLMLSDAPEHSPAQVPAPSRTPAPAPHRPSATPATSAAPTPSPDVPRPEGPEPRAG</sequence>
<protein>
    <submittedName>
        <fullName evidence="3">Uncharacterized protein</fullName>
    </submittedName>
</protein>
<feature type="transmembrane region" description="Helical" evidence="2">
    <location>
        <begin position="47"/>
        <end position="64"/>
    </location>
</feature>
<keyword evidence="4" id="KW-1185">Reference proteome</keyword>
<proteinExistence type="predicted"/>
<gene>
    <name evidence="3" type="ORF">G3I46_05510</name>
</gene>
<comment type="caution">
    <text evidence="3">The sequence shown here is derived from an EMBL/GenBank/DDBJ whole genome shotgun (WGS) entry which is preliminary data.</text>
</comment>
<keyword evidence="2" id="KW-0472">Membrane</keyword>
<keyword evidence="2" id="KW-0812">Transmembrane</keyword>
<organism evidence="3 4">
    <name type="scientific">Streptomyces coelicoflavus</name>
    <dbReference type="NCBI Taxonomy" id="285562"/>
    <lineage>
        <taxon>Bacteria</taxon>
        <taxon>Bacillati</taxon>
        <taxon>Actinomycetota</taxon>
        <taxon>Actinomycetes</taxon>
        <taxon>Kitasatosporales</taxon>
        <taxon>Streptomycetaceae</taxon>
        <taxon>Streptomyces</taxon>
    </lineage>
</organism>